<name>A0ABV7H3N9_9RHOB</name>
<comment type="caution">
    <text evidence="2">The sequence shown here is derived from an EMBL/GenBank/DDBJ whole genome shotgun (WGS) entry which is preliminary data.</text>
</comment>
<evidence type="ECO:0000313" key="2">
    <source>
        <dbReference type="EMBL" id="MFC3145947.1"/>
    </source>
</evidence>
<dbReference type="InterPro" id="IPR004843">
    <property type="entry name" value="Calcineurin-like_PHP"/>
</dbReference>
<keyword evidence="3" id="KW-1185">Reference proteome</keyword>
<dbReference type="EMBL" id="JBHRTB010000010">
    <property type="protein sequence ID" value="MFC3145947.1"/>
    <property type="molecule type" value="Genomic_DNA"/>
</dbReference>
<dbReference type="Gene3D" id="3.60.21.10">
    <property type="match status" value="1"/>
</dbReference>
<evidence type="ECO:0000259" key="1">
    <source>
        <dbReference type="Pfam" id="PF00149"/>
    </source>
</evidence>
<reference evidence="3" key="1">
    <citation type="journal article" date="2019" name="Int. J. Syst. Evol. Microbiol.">
        <title>The Global Catalogue of Microorganisms (GCM) 10K type strain sequencing project: providing services to taxonomists for standard genome sequencing and annotation.</title>
        <authorList>
            <consortium name="The Broad Institute Genomics Platform"/>
            <consortium name="The Broad Institute Genome Sequencing Center for Infectious Disease"/>
            <person name="Wu L."/>
            <person name="Ma J."/>
        </authorList>
    </citation>
    <scope>NUCLEOTIDE SEQUENCE [LARGE SCALE GENOMIC DNA]</scope>
    <source>
        <strain evidence="3">KCTC 52366</strain>
    </source>
</reference>
<dbReference type="PANTHER" id="PTHR42850">
    <property type="entry name" value="METALLOPHOSPHOESTERASE"/>
    <property type="match status" value="1"/>
</dbReference>
<dbReference type="Pfam" id="PF00149">
    <property type="entry name" value="Metallophos"/>
    <property type="match status" value="1"/>
</dbReference>
<dbReference type="RefSeq" id="WP_275635187.1">
    <property type="nucleotide sequence ID" value="NZ_JARGYD010000022.1"/>
</dbReference>
<sequence>MSLLRKLFGGRGRTTTPDAATLSRPAPDGAFYAIGDIHGCAGKLSALIDHVNTEAPDAPLVCVGDYVDRGEASAEVLRLLMDLPSTRPGPVICLAGNHEAMLLDALDDPDRSAARWLRHGGLQTLASFGVAPGGSGEGDAMARRLRAAMGDEMLDWVRARPAWWQSGNVAVVHAAADPWLPMAAQANSTLMWGHPEFRRMARTDGVWVVHGHTITDQPLVADGVISIDTGAYAGGPLTLARIADDGVTFAGA</sequence>
<organism evidence="2 3">
    <name type="scientific">Psychromarinibacter halotolerans</name>
    <dbReference type="NCBI Taxonomy" id="1775175"/>
    <lineage>
        <taxon>Bacteria</taxon>
        <taxon>Pseudomonadati</taxon>
        <taxon>Pseudomonadota</taxon>
        <taxon>Alphaproteobacteria</taxon>
        <taxon>Rhodobacterales</taxon>
        <taxon>Paracoccaceae</taxon>
        <taxon>Psychromarinibacter</taxon>
    </lineage>
</organism>
<protein>
    <submittedName>
        <fullName evidence="2">Metallophosphoesterase</fullName>
    </submittedName>
</protein>
<dbReference type="SUPFAM" id="SSF56300">
    <property type="entry name" value="Metallo-dependent phosphatases"/>
    <property type="match status" value="1"/>
</dbReference>
<dbReference type="Proteomes" id="UP001595632">
    <property type="component" value="Unassembled WGS sequence"/>
</dbReference>
<dbReference type="PANTHER" id="PTHR42850:SF4">
    <property type="entry name" value="ZINC-DEPENDENT ENDOPOLYPHOSPHATASE"/>
    <property type="match status" value="1"/>
</dbReference>
<dbReference type="InterPro" id="IPR029052">
    <property type="entry name" value="Metallo-depent_PP-like"/>
</dbReference>
<proteinExistence type="predicted"/>
<accession>A0ABV7H3N9</accession>
<evidence type="ECO:0000313" key="3">
    <source>
        <dbReference type="Proteomes" id="UP001595632"/>
    </source>
</evidence>
<gene>
    <name evidence="2" type="ORF">ACFOGP_24710</name>
</gene>
<feature type="domain" description="Calcineurin-like phosphoesterase" evidence="1">
    <location>
        <begin position="31"/>
        <end position="213"/>
    </location>
</feature>
<dbReference type="InterPro" id="IPR050126">
    <property type="entry name" value="Ap4A_hydrolase"/>
</dbReference>